<organism evidence="6 7">
    <name type="scientific">Schaalia canis</name>
    <dbReference type="NCBI Taxonomy" id="100469"/>
    <lineage>
        <taxon>Bacteria</taxon>
        <taxon>Bacillati</taxon>
        <taxon>Actinomycetota</taxon>
        <taxon>Actinomycetes</taxon>
        <taxon>Actinomycetales</taxon>
        <taxon>Actinomycetaceae</taxon>
        <taxon>Schaalia</taxon>
    </lineage>
</organism>
<dbReference type="GO" id="GO:0009234">
    <property type="term" value="P:menaquinone biosynthetic process"/>
    <property type="evidence" value="ECO:0007669"/>
    <property type="project" value="UniProtKB-UniRule"/>
</dbReference>
<evidence type="ECO:0000256" key="2">
    <source>
        <dbReference type="ARBA" id="ARBA00022842"/>
    </source>
</evidence>
<dbReference type="AlphaFoldDB" id="A0A3P1SFH3"/>
<feature type="active site" description="Proton acceptor" evidence="4">
    <location>
        <position position="262"/>
    </location>
</feature>
<keyword evidence="2 4" id="KW-0460">Magnesium</keyword>
<evidence type="ECO:0000259" key="5">
    <source>
        <dbReference type="SMART" id="SM00922"/>
    </source>
</evidence>
<dbReference type="SMART" id="SM00922">
    <property type="entry name" value="MR_MLE"/>
    <property type="match status" value="1"/>
</dbReference>
<feature type="binding site" evidence="4">
    <location>
        <position position="238"/>
    </location>
    <ligand>
        <name>Mg(2+)</name>
        <dbReference type="ChEBI" id="CHEBI:18420"/>
    </ligand>
</feature>
<evidence type="ECO:0000256" key="4">
    <source>
        <dbReference type="HAMAP-Rule" id="MF_00470"/>
    </source>
</evidence>
<evidence type="ECO:0000256" key="1">
    <source>
        <dbReference type="ARBA" id="ARBA00022723"/>
    </source>
</evidence>
<feature type="binding site" evidence="4">
    <location>
        <position position="184"/>
    </location>
    <ligand>
        <name>Mg(2+)</name>
        <dbReference type="ChEBI" id="CHEBI:18420"/>
    </ligand>
</feature>
<comment type="catalytic activity">
    <reaction evidence="4">
        <text>(1R,6R)-6-hydroxy-2-succinyl-cyclohexa-2,4-diene-1-carboxylate = 2-succinylbenzoate + H2O</text>
        <dbReference type="Rhea" id="RHEA:10196"/>
        <dbReference type="ChEBI" id="CHEBI:15377"/>
        <dbReference type="ChEBI" id="CHEBI:18325"/>
        <dbReference type="ChEBI" id="CHEBI:58689"/>
        <dbReference type="EC" id="4.2.1.113"/>
    </reaction>
</comment>
<dbReference type="InterPro" id="IPR013342">
    <property type="entry name" value="Mandelate_racemase_C"/>
</dbReference>
<dbReference type="InterPro" id="IPR029065">
    <property type="entry name" value="Enolase_C-like"/>
</dbReference>
<dbReference type="NCBIfam" id="NF002782">
    <property type="entry name" value="PRK02901.1"/>
    <property type="match status" value="1"/>
</dbReference>
<gene>
    <name evidence="4" type="primary">menC</name>
    <name evidence="6" type="ORF">EII11_05445</name>
</gene>
<dbReference type="SUPFAM" id="SSF51604">
    <property type="entry name" value="Enolase C-terminal domain-like"/>
    <property type="match status" value="1"/>
</dbReference>
<dbReference type="GO" id="GO:0043748">
    <property type="term" value="F:O-succinylbenzoate synthase activity"/>
    <property type="evidence" value="ECO:0007669"/>
    <property type="project" value="UniProtKB-EC"/>
</dbReference>
<dbReference type="HAMAP" id="MF_00470">
    <property type="entry name" value="MenC_1"/>
    <property type="match status" value="1"/>
</dbReference>
<dbReference type="CDD" id="cd03320">
    <property type="entry name" value="OSBS"/>
    <property type="match status" value="1"/>
</dbReference>
<dbReference type="UniPathway" id="UPA00079"/>
<dbReference type="PANTHER" id="PTHR48073:SF2">
    <property type="entry name" value="O-SUCCINYLBENZOATE SYNTHASE"/>
    <property type="match status" value="1"/>
</dbReference>
<dbReference type="GO" id="GO:0000287">
    <property type="term" value="F:magnesium ion binding"/>
    <property type="evidence" value="ECO:0007669"/>
    <property type="project" value="UniProtKB-UniRule"/>
</dbReference>
<protein>
    <recommendedName>
        <fullName evidence="4">o-succinylbenzoate synthase</fullName>
        <shortName evidence="4">OSB synthase</shortName>
        <shortName evidence="4">OSBS</shortName>
        <ecNumber evidence="4">4.2.1.113</ecNumber>
    </recommendedName>
    <alternativeName>
        <fullName evidence="4">4-(2'-carboxyphenyl)-4-oxybutyric acid synthase</fullName>
    </alternativeName>
    <alternativeName>
        <fullName evidence="4">o-succinylbenzoic acid synthase</fullName>
    </alternativeName>
</protein>
<evidence type="ECO:0000256" key="3">
    <source>
        <dbReference type="ARBA" id="ARBA00023239"/>
    </source>
</evidence>
<dbReference type="UniPathway" id="UPA01057">
    <property type="reaction ID" value="UER00165"/>
</dbReference>
<dbReference type="InterPro" id="IPR029017">
    <property type="entry name" value="Enolase-like_N"/>
</dbReference>
<reference evidence="6 7" key="1">
    <citation type="submission" date="2018-11" db="EMBL/GenBank/DDBJ databases">
        <title>Genomes From Bacteria Associated with the Canine Oral Cavity: a Test Case for Automated Genome-Based Taxonomic Assignment.</title>
        <authorList>
            <person name="Coil D.A."/>
            <person name="Jospin G."/>
            <person name="Darling A.E."/>
            <person name="Wallis C."/>
            <person name="Davis I.J."/>
            <person name="Harris S."/>
            <person name="Eisen J.A."/>
            <person name="Holcombe L.J."/>
            <person name="O'Flynn C."/>
        </authorList>
    </citation>
    <scope>NUCLEOTIDE SEQUENCE [LARGE SCALE GENOMIC DNA]</scope>
    <source>
        <strain evidence="6 7">OH770</strain>
    </source>
</reference>
<dbReference type="PANTHER" id="PTHR48073">
    <property type="entry name" value="O-SUCCINYLBENZOATE SYNTHASE-RELATED"/>
    <property type="match status" value="1"/>
</dbReference>
<comment type="caution">
    <text evidence="6">The sequence shown here is derived from an EMBL/GenBank/DDBJ whole genome shotgun (WGS) entry which is preliminary data.</text>
</comment>
<dbReference type="Gene3D" id="3.30.390.10">
    <property type="entry name" value="Enolase-like, N-terminal domain"/>
    <property type="match status" value="1"/>
</dbReference>
<dbReference type="OrthoDB" id="3725747at2"/>
<feature type="domain" description="Mandelate racemase/muconate lactonizing enzyme C-terminal" evidence="5">
    <location>
        <begin position="110"/>
        <end position="234"/>
    </location>
</feature>
<accession>A0A3P1SFH3</accession>
<feature type="binding site" evidence="4">
    <location>
        <position position="215"/>
    </location>
    <ligand>
        <name>Mg(2+)</name>
        <dbReference type="ChEBI" id="CHEBI:18420"/>
    </ligand>
</feature>
<dbReference type="RefSeq" id="WP_124869812.1">
    <property type="nucleotide sequence ID" value="NZ_RQZF01000003.1"/>
</dbReference>
<dbReference type="InterPro" id="IPR036849">
    <property type="entry name" value="Enolase-like_C_sf"/>
</dbReference>
<comment type="pathway">
    <text evidence="4">Quinol/quinone metabolism; menaquinone biosynthesis.</text>
</comment>
<comment type="similarity">
    <text evidence="4">Belongs to the mandelate racemase/muconate lactonizing enzyme family. MenC type 1 subfamily.</text>
</comment>
<sequence>MQPPSAGSGLQLSEVAISSLPAAVQRTLEGIDRLLVYSTPLRMRFRGVTVRDGLLLHGPHGWAEAAPFWDYGPHEASVWLRSALRSALRPAPPALRERIPVNVTIPVCSPSVARERVLNSDGCLTAKVKVADPGGSLAEDCARVEATAQALAELARPLQDVSSMAGPAALRAMANLPRPHLRVDVNGAWDVEQARHALLELDRAAEAVGGLEYVEQPCATVDELAQLRRTCDIPIAADESIRRAEDPLAVVRAEAADIAVVKVAPLGGVERALAIAAETGLDVVVSSAVDSSVGLAQGVALAAALPELPYACGLATSQLLSADVSASPLLPVNGMLECRSVAPDEELIDRVPVEEECLTRWLARLEAMCDVMGSA</sequence>
<dbReference type="Proteomes" id="UP000280444">
    <property type="component" value="Unassembled WGS sequence"/>
</dbReference>
<proteinExistence type="inferred from homology"/>
<keyword evidence="3 4" id="KW-0456">Lyase</keyword>
<dbReference type="InterPro" id="IPR010196">
    <property type="entry name" value="OSB_synthase_MenC1"/>
</dbReference>
<evidence type="ECO:0000313" key="6">
    <source>
        <dbReference type="EMBL" id="RRC95739.1"/>
    </source>
</evidence>
<comment type="pathway">
    <text evidence="4">Quinol/quinone metabolism; 1,4-dihydroxy-2-naphthoate biosynthesis; 1,4-dihydroxy-2-naphthoate from chorismate: step 4/7.</text>
</comment>
<dbReference type="Pfam" id="PF18374">
    <property type="entry name" value="Enolase_like_N"/>
    <property type="match status" value="1"/>
</dbReference>
<feature type="active site" description="Proton donor" evidence="4">
    <location>
        <position position="129"/>
    </location>
</feature>
<dbReference type="EMBL" id="RQZF01000003">
    <property type="protein sequence ID" value="RRC95739.1"/>
    <property type="molecule type" value="Genomic_DNA"/>
</dbReference>
<comment type="cofactor">
    <cofactor evidence="4">
        <name>a divalent metal cation</name>
        <dbReference type="ChEBI" id="CHEBI:60240"/>
    </cofactor>
</comment>
<keyword evidence="7" id="KW-1185">Reference proteome</keyword>
<name>A0A3P1SFH3_9ACTO</name>
<evidence type="ECO:0000313" key="7">
    <source>
        <dbReference type="Proteomes" id="UP000280444"/>
    </source>
</evidence>
<keyword evidence="1 4" id="KW-0479">Metal-binding</keyword>
<keyword evidence="4" id="KW-0474">Menaquinone biosynthesis</keyword>
<dbReference type="Gene3D" id="3.20.20.120">
    <property type="entry name" value="Enolase-like C-terminal domain"/>
    <property type="match status" value="1"/>
</dbReference>
<dbReference type="Pfam" id="PF13378">
    <property type="entry name" value="MR_MLE_C"/>
    <property type="match status" value="1"/>
</dbReference>
<comment type="function">
    <text evidence="4">Converts 2-succinyl-6-hydroxy-2,4-cyclohexadiene-1-carboxylate (SHCHC) to 2-succinylbenzoate (OSB).</text>
</comment>
<dbReference type="EC" id="4.2.1.113" evidence="4"/>